<evidence type="ECO:0000259" key="1">
    <source>
        <dbReference type="PROSITE" id="PS50076"/>
    </source>
</evidence>
<dbReference type="InterPro" id="IPR007791">
    <property type="entry name" value="DjlA_N"/>
</dbReference>
<dbReference type="RefSeq" id="WP_092237862.1">
    <property type="nucleotide sequence ID" value="NZ_FNLL01000016.1"/>
</dbReference>
<dbReference type="Pfam" id="PF00226">
    <property type="entry name" value="DnaJ"/>
    <property type="match status" value="1"/>
</dbReference>
<gene>
    <name evidence="2" type="ORF">SAMN04487931_11625</name>
</gene>
<dbReference type="Proteomes" id="UP000199608">
    <property type="component" value="Unassembled WGS sequence"/>
</dbReference>
<dbReference type="SMART" id="SM00271">
    <property type="entry name" value="DnaJ"/>
    <property type="match status" value="1"/>
</dbReference>
<dbReference type="PANTHER" id="PTHR43948">
    <property type="entry name" value="DNAJ HOMOLOG SUBFAMILY B"/>
    <property type="match status" value="1"/>
</dbReference>
<sequence>MSWLGKMIGGTIGFALGGPLGAVAGAAFGHTFVDKKEQAYLSSRPDLHGSGFQRPGSQQYGSQDTLSSNEEAQLVFFTAAFSMLGKICKADGAVTENEISAIDTFMKRDLQLDFNSQQTAQNIFRQAVHSAESFDAFALQFYSVFRSQSRIIELMMDVLLRVSAADGSISSREETMLLSATRIFNYSDTDYARLKSKYVKETNRYYNVLKCDESASNEDIKKQYRKLVTEYHPDKIESKGLPEEFIKFANDKFKEIQDAYDHIKKERRL</sequence>
<feature type="domain" description="J" evidence="1">
    <location>
        <begin position="204"/>
        <end position="268"/>
    </location>
</feature>
<dbReference type="CDD" id="cd06257">
    <property type="entry name" value="DnaJ"/>
    <property type="match status" value="1"/>
</dbReference>
<name>A0A1H2JV19_9BACT</name>
<dbReference type="PANTHER" id="PTHR43948:SF10">
    <property type="entry name" value="MRJ, ISOFORM E"/>
    <property type="match status" value="1"/>
</dbReference>
<reference evidence="3" key="1">
    <citation type="submission" date="2016-10" db="EMBL/GenBank/DDBJ databases">
        <authorList>
            <person name="Varghese N."/>
            <person name="Submissions S."/>
        </authorList>
    </citation>
    <scope>NUCLEOTIDE SEQUENCE [LARGE SCALE GENOMIC DNA]</scope>
    <source>
        <strain evidence="3">DSM 3384</strain>
    </source>
</reference>
<dbReference type="Gene3D" id="1.10.3680.10">
    <property type="entry name" value="TerB-like"/>
    <property type="match status" value="1"/>
</dbReference>
<evidence type="ECO:0000313" key="3">
    <source>
        <dbReference type="Proteomes" id="UP000199608"/>
    </source>
</evidence>
<organism evidence="2 3">
    <name type="scientific">Desulfobacula phenolica</name>
    <dbReference type="NCBI Taxonomy" id="90732"/>
    <lineage>
        <taxon>Bacteria</taxon>
        <taxon>Pseudomonadati</taxon>
        <taxon>Thermodesulfobacteriota</taxon>
        <taxon>Desulfobacteria</taxon>
        <taxon>Desulfobacterales</taxon>
        <taxon>Desulfobacteraceae</taxon>
        <taxon>Desulfobacula</taxon>
    </lineage>
</organism>
<dbReference type="CDD" id="cd07316">
    <property type="entry name" value="terB_like_DjlA"/>
    <property type="match status" value="1"/>
</dbReference>
<dbReference type="InterPro" id="IPR001623">
    <property type="entry name" value="DnaJ_domain"/>
</dbReference>
<evidence type="ECO:0000313" key="2">
    <source>
        <dbReference type="EMBL" id="SDU60339.1"/>
    </source>
</evidence>
<dbReference type="PRINTS" id="PR00625">
    <property type="entry name" value="JDOMAIN"/>
</dbReference>
<dbReference type="EMBL" id="FNLL01000016">
    <property type="protein sequence ID" value="SDU60339.1"/>
    <property type="molecule type" value="Genomic_DNA"/>
</dbReference>
<dbReference type="Gene3D" id="1.10.287.110">
    <property type="entry name" value="DnaJ domain"/>
    <property type="match status" value="1"/>
</dbReference>
<keyword evidence="3" id="KW-1185">Reference proteome</keyword>
<protein>
    <submittedName>
        <fullName evidence="2">DnaJ like chaperone protein</fullName>
    </submittedName>
</protein>
<dbReference type="SUPFAM" id="SSF158682">
    <property type="entry name" value="TerB-like"/>
    <property type="match status" value="1"/>
</dbReference>
<dbReference type="PROSITE" id="PS50076">
    <property type="entry name" value="DNAJ_2"/>
    <property type="match status" value="1"/>
</dbReference>
<accession>A0A1H2JV19</accession>
<dbReference type="InterPro" id="IPR029024">
    <property type="entry name" value="TerB-like"/>
</dbReference>
<dbReference type="AlphaFoldDB" id="A0A1H2JV19"/>
<dbReference type="InterPro" id="IPR036869">
    <property type="entry name" value="J_dom_sf"/>
</dbReference>
<dbReference type="Pfam" id="PF05099">
    <property type="entry name" value="TerB"/>
    <property type="match status" value="1"/>
</dbReference>
<dbReference type="SUPFAM" id="SSF46565">
    <property type="entry name" value="Chaperone J-domain"/>
    <property type="match status" value="1"/>
</dbReference>
<proteinExistence type="predicted"/>